<dbReference type="InterPro" id="IPR051125">
    <property type="entry name" value="ABC-4/HrtB_transporter"/>
</dbReference>
<dbReference type="EMBL" id="JAZIBG010000021">
    <property type="protein sequence ID" value="MEF7614176.1"/>
    <property type="molecule type" value="Genomic_DNA"/>
</dbReference>
<organism evidence="9 10">
    <name type="scientific">Aquincola agrisoli</name>
    <dbReference type="NCBI Taxonomy" id="3119538"/>
    <lineage>
        <taxon>Bacteria</taxon>
        <taxon>Pseudomonadati</taxon>
        <taxon>Pseudomonadota</taxon>
        <taxon>Betaproteobacteria</taxon>
        <taxon>Burkholderiales</taxon>
        <taxon>Sphaerotilaceae</taxon>
        <taxon>Aquincola</taxon>
    </lineage>
</organism>
<dbReference type="RefSeq" id="WP_332289137.1">
    <property type="nucleotide sequence ID" value="NZ_JAZIBG010000021.1"/>
</dbReference>
<name>A0AAW9Q5D1_9BURK</name>
<dbReference type="GO" id="GO:0005886">
    <property type="term" value="C:plasma membrane"/>
    <property type="evidence" value="ECO:0007669"/>
    <property type="project" value="UniProtKB-SubCell"/>
</dbReference>
<dbReference type="InterPro" id="IPR003838">
    <property type="entry name" value="ABC3_permease_C"/>
</dbReference>
<keyword evidence="3 6" id="KW-0812">Transmembrane</keyword>
<dbReference type="Pfam" id="PF12704">
    <property type="entry name" value="MacB_PCD"/>
    <property type="match status" value="1"/>
</dbReference>
<evidence type="ECO:0000256" key="4">
    <source>
        <dbReference type="ARBA" id="ARBA00022989"/>
    </source>
</evidence>
<comment type="caution">
    <text evidence="9">The sequence shown here is derived from an EMBL/GenBank/DDBJ whole genome shotgun (WGS) entry which is preliminary data.</text>
</comment>
<dbReference type="PANTHER" id="PTHR43738">
    <property type="entry name" value="ABC TRANSPORTER, MEMBRANE PROTEIN"/>
    <property type="match status" value="1"/>
</dbReference>
<dbReference type="PANTHER" id="PTHR43738:SF2">
    <property type="entry name" value="ABC TRANSPORTER PERMEASE"/>
    <property type="match status" value="1"/>
</dbReference>
<feature type="domain" description="MacB-like periplasmic core" evidence="8">
    <location>
        <begin position="18"/>
        <end position="205"/>
    </location>
</feature>
<keyword evidence="5 6" id="KW-0472">Membrane</keyword>
<dbReference type="Pfam" id="PF02687">
    <property type="entry name" value="FtsX"/>
    <property type="match status" value="1"/>
</dbReference>
<accession>A0AAW9Q5D1</accession>
<evidence type="ECO:0000256" key="1">
    <source>
        <dbReference type="ARBA" id="ARBA00004651"/>
    </source>
</evidence>
<evidence type="ECO:0000313" key="10">
    <source>
        <dbReference type="Proteomes" id="UP001336250"/>
    </source>
</evidence>
<feature type="transmembrane region" description="Helical" evidence="6">
    <location>
        <begin position="367"/>
        <end position="386"/>
    </location>
</feature>
<keyword evidence="2" id="KW-1003">Cell membrane</keyword>
<proteinExistence type="predicted"/>
<sequence>MNAAGLAWRRIVRRPAATLLNVLLLALGVASIAATMLALGQATRAAERNAAAADLVVGSRTSPAQLVLSGIFHLDAPPPPFALSLLQPVLAHRLVERWVPVALGDSLAGHRVVGTRPADFAGLYGGVLAAGAWPQGAGQAVLGADAARRTGLAVGAGFATTHGLAEAGEPHHGHGYRVAGVLARTGTLLDKLVLVSLESIWQAHAAPPSPPAFAARAGDPTGQVSGVLIRFRSPLAAAVLPRLVASVPTLVSASPAHEAAKLFALVQWGSDGAAMLGGLLLVCAALAVGAGLMASHRERMRDVAVLRLLGASPRITATAVLLEATFVGLLGAAAGLLAAHAAVEFAGSRLPVSAPPLSGRVFDPLELVIVAAALAVSWIGAALPAWRVQRAAVADALRME</sequence>
<evidence type="ECO:0000256" key="2">
    <source>
        <dbReference type="ARBA" id="ARBA00022475"/>
    </source>
</evidence>
<evidence type="ECO:0000256" key="3">
    <source>
        <dbReference type="ARBA" id="ARBA00022692"/>
    </source>
</evidence>
<comment type="subcellular location">
    <subcellularLocation>
        <location evidence="1">Cell membrane</location>
        <topology evidence="1">Multi-pass membrane protein</topology>
    </subcellularLocation>
</comment>
<evidence type="ECO:0000259" key="8">
    <source>
        <dbReference type="Pfam" id="PF12704"/>
    </source>
</evidence>
<keyword evidence="10" id="KW-1185">Reference proteome</keyword>
<feature type="domain" description="ABC3 transporter permease C-terminal" evidence="7">
    <location>
        <begin position="275"/>
        <end position="388"/>
    </location>
</feature>
<evidence type="ECO:0000313" key="9">
    <source>
        <dbReference type="EMBL" id="MEF7614176.1"/>
    </source>
</evidence>
<keyword evidence="4 6" id="KW-1133">Transmembrane helix</keyword>
<evidence type="ECO:0000256" key="6">
    <source>
        <dbReference type="SAM" id="Phobius"/>
    </source>
</evidence>
<reference evidence="9 10" key="1">
    <citation type="submission" date="2024-02" db="EMBL/GenBank/DDBJ databases">
        <title>Genome sequence of Aquincola sp. MAHUQ-54.</title>
        <authorList>
            <person name="Huq M.A."/>
        </authorList>
    </citation>
    <scope>NUCLEOTIDE SEQUENCE [LARGE SCALE GENOMIC DNA]</scope>
    <source>
        <strain evidence="9 10">MAHUQ-54</strain>
    </source>
</reference>
<evidence type="ECO:0000256" key="5">
    <source>
        <dbReference type="ARBA" id="ARBA00023136"/>
    </source>
</evidence>
<evidence type="ECO:0000259" key="7">
    <source>
        <dbReference type="Pfam" id="PF02687"/>
    </source>
</evidence>
<dbReference type="Proteomes" id="UP001336250">
    <property type="component" value="Unassembled WGS sequence"/>
</dbReference>
<feature type="transmembrane region" description="Helical" evidence="6">
    <location>
        <begin position="315"/>
        <end position="343"/>
    </location>
</feature>
<dbReference type="AlphaFoldDB" id="A0AAW9Q5D1"/>
<feature type="transmembrane region" description="Helical" evidence="6">
    <location>
        <begin position="273"/>
        <end position="294"/>
    </location>
</feature>
<dbReference type="InterPro" id="IPR025857">
    <property type="entry name" value="MacB_PCD"/>
</dbReference>
<gene>
    <name evidence="9" type="ORF">V4F39_09680</name>
</gene>
<protein>
    <submittedName>
        <fullName evidence="9">ABC transporter permease</fullName>
    </submittedName>
</protein>